<evidence type="ECO:0000256" key="6">
    <source>
        <dbReference type="ARBA" id="ARBA00022989"/>
    </source>
</evidence>
<dbReference type="SMART" id="SM00013">
    <property type="entry name" value="LRRNT"/>
    <property type="match status" value="1"/>
</dbReference>
<dbReference type="eggNOG" id="KOG0619">
    <property type="taxonomic scope" value="Eukaryota"/>
</dbReference>
<dbReference type="Pfam" id="PF01462">
    <property type="entry name" value="LRRNT"/>
    <property type="match status" value="1"/>
</dbReference>
<evidence type="ECO:0000256" key="2">
    <source>
        <dbReference type="ARBA" id="ARBA00022614"/>
    </source>
</evidence>
<dbReference type="InterPro" id="IPR000372">
    <property type="entry name" value="LRRNT"/>
</dbReference>
<dbReference type="InterPro" id="IPR032675">
    <property type="entry name" value="LRR_dom_sf"/>
</dbReference>
<evidence type="ECO:0000256" key="7">
    <source>
        <dbReference type="ARBA" id="ARBA00023136"/>
    </source>
</evidence>
<feature type="non-terminal residue" evidence="9">
    <location>
        <position position="300"/>
    </location>
</feature>
<evidence type="ECO:0000256" key="5">
    <source>
        <dbReference type="ARBA" id="ARBA00022737"/>
    </source>
</evidence>
<keyword evidence="4" id="KW-0732">Signal</keyword>
<dbReference type="SUPFAM" id="SSF52058">
    <property type="entry name" value="L domain-like"/>
    <property type="match status" value="1"/>
</dbReference>
<keyword evidence="2" id="KW-0433">Leucine-rich repeat</keyword>
<dbReference type="AlphaFoldDB" id="C3ZXU4"/>
<gene>
    <name evidence="9" type="ORF">BRAFLDRAFT_138137</name>
</gene>
<dbReference type="EMBL" id="GG666716">
    <property type="protein sequence ID" value="EEN42645.1"/>
    <property type="molecule type" value="Genomic_DNA"/>
</dbReference>
<keyword evidence="5" id="KW-0677">Repeat</keyword>
<evidence type="ECO:0000256" key="4">
    <source>
        <dbReference type="ARBA" id="ARBA00022729"/>
    </source>
</evidence>
<name>C3ZXU4_BRAFL</name>
<evidence type="ECO:0000256" key="1">
    <source>
        <dbReference type="ARBA" id="ARBA00004479"/>
    </source>
</evidence>
<proteinExistence type="predicted"/>
<dbReference type="Pfam" id="PF00560">
    <property type="entry name" value="LRR_1"/>
    <property type="match status" value="1"/>
</dbReference>
<evidence type="ECO:0000256" key="3">
    <source>
        <dbReference type="ARBA" id="ARBA00022692"/>
    </source>
</evidence>
<feature type="non-terminal residue" evidence="9">
    <location>
        <position position="1"/>
    </location>
</feature>
<organism>
    <name type="scientific">Branchiostoma floridae</name>
    <name type="common">Florida lancelet</name>
    <name type="synonym">Amphioxus</name>
    <dbReference type="NCBI Taxonomy" id="7739"/>
    <lineage>
        <taxon>Eukaryota</taxon>
        <taxon>Metazoa</taxon>
        <taxon>Chordata</taxon>
        <taxon>Cephalochordata</taxon>
        <taxon>Leptocardii</taxon>
        <taxon>Amphioxiformes</taxon>
        <taxon>Branchiostomatidae</taxon>
        <taxon>Branchiostoma</taxon>
    </lineage>
</organism>
<dbReference type="Gene3D" id="3.80.10.10">
    <property type="entry name" value="Ribonuclease Inhibitor"/>
    <property type="match status" value="2"/>
</dbReference>
<dbReference type="PANTHER" id="PTHR45773">
    <property type="entry name" value="SLIT AND NTRK-LIKE PROTEIN 4-RELATED"/>
    <property type="match status" value="1"/>
</dbReference>
<sequence length="300" mass="33349">SGGCPLQCRCYGSIVDCADRSLKSVPVGIPPSTERLHLQNNMITNIPEGSLSADIPAATERLYLNNNQISNVQPNGFVGLAALEFLHLENNKITDEGNPIRALPAGTFYGFSNLKDLFARRIGLTELQTNSFFGLDSLETLYLEYNELTTIPTMALQNLRNLKKLYLRDNKVTELPQKAFFGLDSLELLDLRYMLLSTIHDMAFEGVKSLMSLLLAGNERLQSLPQGGIFEDIPSLQSLTLQENPWSCEAPLCSLRRWMDTSEVRIEARDRIACYMPESLRGQTLDSLSTASLCQGLPSP</sequence>
<dbReference type="PANTHER" id="PTHR45773:SF10">
    <property type="match status" value="1"/>
</dbReference>
<dbReference type="FunFam" id="3.80.10.10:FF:002011">
    <property type="entry name" value="Uncharacterized protein"/>
    <property type="match status" value="1"/>
</dbReference>
<dbReference type="PROSITE" id="PS51450">
    <property type="entry name" value="LRR"/>
    <property type="match status" value="2"/>
</dbReference>
<protein>
    <recommendedName>
        <fullName evidence="8">LRRNT domain-containing protein</fullName>
    </recommendedName>
</protein>
<dbReference type="InterPro" id="IPR001611">
    <property type="entry name" value="Leu-rich_rpt"/>
</dbReference>
<reference evidence="9" key="1">
    <citation type="journal article" date="2008" name="Nature">
        <title>The amphioxus genome and the evolution of the chordate karyotype.</title>
        <authorList>
            <consortium name="US DOE Joint Genome Institute (JGI-PGF)"/>
            <person name="Putnam N.H."/>
            <person name="Butts T."/>
            <person name="Ferrier D.E.K."/>
            <person name="Furlong R.F."/>
            <person name="Hellsten U."/>
            <person name="Kawashima T."/>
            <person name="Robinson-Rechavi M."/>
            <person name="Shoguchi E."/>
            <person name="Terry A."/>
            <person name="Yu J.-K."/>
            <person name="Benito-Gutierrez E.L."/>
            <person name="Dubchak I."/>
            <person name="Garcia-Fernandez J."/>
            <person name="Gibson-Brown J.J."/>
            <person name="Grigoriev I.V."/>
            <person name="Horton A.C."/>
            <person name="de Jong P.J."/>
            <person name="Jurka J."/>
            <person name="Kapitonov V.V."/>
            <person name="Kohara Y."/>
            <person name="Kuroki Y."/>
            <person name="Lindquist E."/>
            <person name="Lucas S."/>
            <person name="Osoegawa K."/>
            <person name="Pennacchio L.A."/>
            <person name="Salamov A.A."/>
            <person name="Satou Y."/>
            <person name="Sauka-Spengler T."/>
            <person name="Schmutz J."/>
            <person name="Shin-I T."/>
            <person name="Toyoda A."/>
            <person name="Bronner-Fraser M."/>
            <person name="Fujiyama A."/>
            <person name="Holland L.Z."/>
            <person name="Holland P.W.H."/>
            <person name="Satoh N."/>
            <person name="Rokhsar D.S."/>
        </authorList>
    </citation>
    <scope>NUCLEOTIDE SEQUENCE [LARGE SCALE GENOMIC DNA]</scope>
    <source>
        <strain evidence="9">S238N-H82</strain>
        <tissue evidence="9">Testes</tissue>
    </source>
</reference>
<dbReference type="InterPro" id="IPR003591">
    <property type="entry name" value="Leu-rich_rpt_typical-subtyp"/>
</dbReference>
<evidence type="ECO:0000259" key="8">
    <source>
        <dbReference type="SMART" id="SM00013"/>
    </source>
</evidence>
<accession>C3ZXU4</accession>
<comment type="subcellular location">
    <subcellularLocation>
        <location evidence="1">Membrane</location>
        <topology evidence="1">Single-pass type I membrane protein</topology>
    </subcellularLocation>
</comment>
<dbReference type="GO" id="GO:0016020">
    <property type="term" value="C:membrane"/>
    <property type="evidence" value="ECO:0007669"/>
    <property type="project" value="UniProtKB-SubCell"/>
</dbReference>
<dbReference type="InParanoid" id="C3ZXU4"/>
<keyword evidence="7" id="KW-0472">Membrane</keyword>
<dbReference type="Pfam" id="PF13855">
    <property type="entry name" value="LRR_8"/>
    <property type="match status" value="2"/>
</dbReference>
<evidence type="ECO:0000313" key="9">
    <source>
        <dbReference type="EMBL" id="EEN42645.1"/>
    </source>
</evidence>
<keyword evidence="3" id="KW-0812">Transmembrane</keyword>
<dbReference type="STRING" id="7739.C3ZXU4"/>
<dbReference type="SMART" id="SM00369">
    <property type="entry name" value="LRR_TYP"/>
    <property type="match status" value="7"/>
</dbReference>
<keyword evidence="6" id="KW-1133">Transmembrane helix</keyword>
<feature type="domain" description="LRRNT" evidence="8">
    <location>
        <begin position="3"/>
        <end position="35"/>
    </location>
</feature>
<dbReference type="SMART" id="SM00364">
    <property type="entry name" value="LRR_BAC"/>
    <property type="match status" value="3"/>
</dbReference>